<dbReference type="PANTHER" id="PTHR24148">
    <property type="entry name" value="ANKYRIN REPEAT DOMAIN-CONTAINING PROTEIN 39 HOMOLOG-RELATED"/>
    <property type="match status" value="1"/>
</dbReference>
<proteinExistence type="predicted"/>
<dbReference type="GeneID" id="37216088"/>
<reference evidence="2" key="1">
    <citation type="submission" date="2016-12" db="EMBL/GenBank/DDBJ databases">
        <title>The genomes of Aspergillus section Nigri reveals drivers in fungal speciation.</title>
        <authorList>
            <consortium name="DOE Joint Genome Institute"/>
            <person name="Vesth T.C."/>
            <person name="Nybo J."/>
            <person name="Theobald S."/>
            <person name="Brandl J."/>
            <person name="Frisvad J.C."/>
            <person name="Nielsen K.F."/>
            <person name="Lyhne E.K."/>
            <person name="Kogle M.E."/>
            <person name="Kuo A."/>
            <person name="Riley R."/>
            <person name="Clum A."/>
            <person name="Nolan M."/>
            <person name="Lipzen A."/>
            <person name="Salamov A."/>
            <person name="Henrissat B."/>
            <person name="Wiebenga A."/>
            <person name="De Vries R.P."/>
            <person name="Grigoriev I.V."/>
            <person name="Mortensen U.H."/>
            <person name="Andersen M.R."/>
            <person name="Baker S.E."/>
        </authorList>
    </citation>
    <scope>NUCLEOTIDE SEQUENCE [LARGE SCALE GENOMIC DNA]</scope>
    <source>
        <strain evidence="2">CBS 113365</strain>
    </source>
</reference>
<dbReference type="InterPro" id="IPR010730">
    <property type="entry name" value="HET"/>
</dbReference>
<dbReference type="RefSeq" id="XP_025560697.1">
    <property type="nucleotide sequence ID" value="XM_025711496.1"/>
</dbReference>
<organism evidence="2 3">
    <name type="scientific">Aspergillus vadensis (strain CBS 113365 / IMI 142717 / IBT 24658)</name>
    <dbReference type="NCBI Taxonomy" id="1448311"/>
    <lineage>
        <taxon>Eukaryota</taxon>
        <taxon>Fungi</taxon>
        <taxon>Dikarya</taxon>
        <taxon>Ascomycota</taxon>
        <taxon>Pezizomycotina</taxon>
        <taxon>Eurotiomycetes</taxon>
        <taxon>Eurotiomycetidae</taxon>
        <taxon>Eurotiales</taxon>
        <taxon>Aspergillaceae</taxon>
        <taxon>Aspergillus</taxon>
        <taxon>Aspergillus subgen. Circumdati</taxon>
    </lineage>
</organism>
<dbReference type="PANTHER" id="PTHR24148:SF78">
    <property type="entry name" value="HETEROKARYON INCOMPATIBILITY DOMAIN-CONTAINING PROTEIN"/>
    <property type="match status" value="1"/>
</dbReference>
<evidence type="ECO:0000313" key="2">
    <source>
        <dbReference type="EMBL" id="PYH66903.1"/>
    </source>
</evidence>
<dbReference type="InterPro" id="IPR052895">
    <property type="entry name" value="HetReg/Transcr_Mod"/>
</dbReference>
<gene>
    <name evidence="2" type="ORF">BO88DRAFT_467152</name>
</gene>
<dbReference type="Proteomes" id="UP000248405">
    <property type="component" value="Unassembled WGS sequence"/>
</dbReference>
<keyword evidence="3" id="KW-1185">Reference proteome</keyword>
<name>A0A319BMI8_ASPVC</name>
<dbReference type="EMBL" id="KZ821632">
    <property type="protein sequence ID" value="PYH66903.1"/>
    <property type="molecule type" value="Genomic_DNA"/>
</dbReference>
<dbReference type="AlphaFoldDB" id="A0A319BMI8"/>
<evidence type="ECO:0000313" key="3">
    <source>
        <dbReference type="Proteomes" id="UP000248405"/>
    </source>
</evidence>
<sequence>MTPYVYSTLPPGSFTRMIRLLPQRERNAPIECAIVHYDLSASESQNHLYEALSYTWGSNYKPKSIVINNSLLPVTENLHTALLYLRDHQLERILWVDAICINQEDNKEKNTQISLMRAIYAQADRVIIWLGVPDQSGENALDTIHQLAEKKVILNSGTQNVRLSRADYYACMRLLKHDWFRRIWVLQEVGVARSIIFRCGLAQVNGYAFCEGLSGLTLSLLPEHVLPVIPLVRNSIARPRSSQKLPGSLPIGELLDTYHTHFASVPHDKIYALLGLCSDNPETPCLRPNYQLAFSAVVRQVVTYVFRGNHSVEVQPGTNIAVIKGKGWILGRITSVESSKHLHDYQTISIAFHESTLGVAFKNEWGKEWVIHASARPVQVYDIVCFLHRASKPTIVRLRKGGRISVIVSMTTPEIVKRMNGYGSFRQQSERKISDIQNEVKNISPVDLILTWDIDQAHRESNSDMTTPGVSDIRSPESLWQTLLEKKREIRSTIVSYSYTNTGKRKSA</sequence>
<protein>
    <submittedName>
        <fullName evidence="2">HET-domain-containing protein</fullName>
    </submittedName>
</protein>
<evidence type="ECO:0000259" key="1">
    <source>
        <dbReference type="Pfam" id="PF06985"/>
    </source>
</evidence>
<accession>A0A319BMI8</accession>
<feature type="domain" description="Heterokaryon incompatibility" evidence="1">
    <location>
        <begin position="49"/>
        <end position="188"/>
    </location>
</feature>
<dbReference type="Pfam" id="PF06985">
    <property type="entry name" value="HET"/>
    <property type="match status" value="1"/>
</dbReference>
<dbReference type="OrthoDB" id="3477286at2759"/>